<evidence type="ECO:0000256" key="2">
    <source>
        <dbReference type="SAM" id="Phobius"/>
    </source>
</evidence>
<dbReference type="PANTHER" id="PTHR31207">
    <property type="entry name" value="ECA1 GAMETOGENESIS FAMILY PROTEIN (DUF784)-RELATED-RELATED"/>
    <property type="match status" value="1"/>
</dbReference>
<feature type="domain" description="Prolamin-like" evidence="3">
    <location>
        <begin position="157"/>
        <end position="210"/>
    </location>
</feature>
<evidence type="ECO:0000259" key="3">
    <source>
        <dbReference type="Pfam" id="PF05617"/>
    </source>
</evidence>
<keyword evidence="2" id="KW-0472">Membrane</keyword>
<dbReference type="InterPro" id="IPR040220">
    <property type="entry name" value="DD11"/>
</dbReference>
<reference evidence="4 5" key="1">
    <citation type="submission" date="2021-05" db="EMBL/GenBank/DDBJ databases">
        <title>Genome Assembly of Synthetic Allotetraploid Brassica napus Reveals Homoeologous Exchanges between Subgenomes.</title>
        <authorList>
            <person name="Davis J.T."/>
        </authorList>
    </citation>
    <scope>NUCLEOTIDE SEQUENCE [LARGE SCALE GENOMIC DNA]</scope>
    <source>
        <strain evidence="5">cv. Da-Ae</strain>
        <tissue evidence="4">Seedling</tissue>
    </source>
</reference>
<keyword evidence="2" id="KW-1133">Transmembrane helix</keyword>
<name>A0ABQ8BJ41_BRANA</name>
<evidence type="ECO:0000313" key="4">
    <source>
        <dbReference type="EMBL" id="KAH0904832.1"/>
    </source>
</evidence>
<feature type="transmembrane region" description="Helical" evidence="2">
    <location>
        <begin position="46"/>
        <end position="66"/>
    </location>
</feature>
<organism evidence="4 5">
    <name type="scientific">Brassica napus</name>
    <name type="common">Rape</name>
    <dbReference type="NCBI Taxonomy" id="3708"/>
    <lineage>
        <taxon>Eukaryota</taxon>
        <taxon>Viridiplantae</taxon>
        <taxon>Streptophyta</taxon>
        <taxon>Embryophyta</taxon>
        <taxon>Tracheophyta</taxon>
        <taxon>Spermatophyta</taxon>
        <taxon>Magnoliopsida</taxon>
        <taxon>eudicotyledons</taxon>
        <taxon>Gunneridae</taxon>
        <taxon>Pentapetalae</taxon>
        <taxon>rosids</taxon>
        <taxon>malvids</taxon>
        <taxon>Brassicales</taxon>
        <taxon>Brassicaceae</taxon>
        <taxon>Brassiceae</taxon>
        <taxon>Brassica</taxon>
    </lineage>
</organism>
<dbReference type="InterPro" id="IPR008502">
    <property type="entry name" value="Prolamin-like"/>
</dbReference>
<keyword evidence="2" id="KW-0812">Transmembrane</keyword>
<keyword evidence="1" id="KW-0732">Signal</keyword>
<feature type="transmembrane region" description="Helical" evidence="2">
    <location>
        <begin position="87"/>
        <end position="105"/>
    </location>
</feature>
<feature type="non-terminal residue" evidence="4">
    <location>
        <position position="218"/>
    </location>
</feature>
<accession>A0ABQ8BJ41</accession>
<dbReference type="PANTHER" id="PTHR31207:SF25">
    <property type="entry name" value="GENOME ASSEMBLY, CHROMOSOME: A01"/>
    <property type="match status" value="1"/>
</dbReference>
<gene>
    <name evidence="4" type="ORF">HID58_044335</name>
</gene>
<evidence type="ECO:0000313" key="5">
    <source>
        <dbReference type="Proteomes" id="UP000824890"/>
    </source>
</evidence>
<dbReference type="EMBL" id="JAGKQM010000011">
    <property type="protein sequence ID" value="KAH0904832.1"/>
    <property type="molecule type" value="Genomic_DNA"/>
</dbReference>
<protein>
    <recommendedName>
        <fullName evidence="3">Prolamin-like domain-containing protein</fullName>
    </recommendedName>
</protein>
<evidence type="ECO:0000256" key="1">
    <source>
        <dbReference type="ARBA" id="ARBA00022729"/>
    </source>
</evidence>
<sequence length="218" mass="24528">MNLEFTGYASRLACPSDSAFTGRVICCCPTSPHSEIHGDGKVVSHYLGGGRCIMWLVVGISCRLLTVGEIRNRRIGNSISRKQFIKMKTIFMAFFFIATLVSYVYPSLGQKVVDDEPLVNSGREFDTLDMISPASEDYNIHMLKNMSPKYITYVKTCHDKMGPSGGAKCNDDVLEEILTNKPVSRECCLKVVKAGKECYMETIKFIFRLYQLKRFASQ</sequence>
<proteinExistence type="predicted"/>
<dbReference type="Proteomes" id="UP000824890">
    <property type="component" value="Unassembled WGS sequence"/>
</dbReference>
<dbReference type="Pfam" id="PF05617">
    <property type="entry name" value="Prolamin_like"/>
    <property type="match status" value="1"/>
</dbReference>
<comment type="caution">
    <text evidence="4">The sequence shown here is derived from an EMBL/GenBank/DDBJ whole genome shotgun (WGS) entry which is preliminary data.</text>
</comment>
<keyword evidence="5" id="KW-1185">Reference proteome</keyword>